<feature type="transmembrane region" description="Helical" evidence="1">
    <location>
        <begin position="352"/>
        <end position="379"/>
    </location>
</feature>
<accession>A0ABQ1JLV7</accession>
<feature type="transmembrane region" description="Helical" evidence="1">
    <location>
        <begin position="122"/>
        <end position="142"/>
    </location>
</feature>
<feature type="transmembrane region" description="Helical" evidence="1">
    <location>
        <begin position="325"/>
        <end position="346"/>
    </location>
</feature>
<evidence type="ECO:0000313" key="3">
    <source>
        <dbReference type="Proteomes" id="UP000617555"/>
    </source>
</evidence>
<dbReference type="PANTHER" id="PTHR30199">
    <property type="entry name" value="MFS FAMILY TRANSPORTER, PREDICTED SUBSTRATE BENZOATE"/>
    <property type="match status" value="1"/>
</dbReference>
<dbReference type="Proteomes" id="UP000617555">
    <property type="component" value="Unassembled WGS sequence"/>
</dbReference>
<keyword evidence="1" id="KW-1133">Transmembrane helix</keyword>
<dbReference type="RefSeq" id="WP_188740453.1">
    <property type="nucleotide sequence ID" value="NZ_BMII01000031.1"/>
</dbReference>
<keyword evidence="1" id="KW-0472">Membrane</keyword>
<protein>
    <submittedName>
        <fullName evidence="2">Benzoate transporter</fullName>
    </submittedName>
</protein>
<comment type="caution">
    <text evidence="2">The sequence shown here is derived from an EMBL/GenBank/DDBJ whole genome shotgun (WGS) entry which is preliminary data.</text>
</comment>
<feature type="transmembrane region" description="Helical" evidence="1">
    <location>
        <begin position="203"/>
        <end position="227"/>
    </location>
</feature>
<feature type="transmembrane region" description="Helical" evidence="1">
    <location>
        <begin position="248"/>
        <end position="273"/>
    </location>
</feature>
<name>A0ABQ1JLV7_9GAMM</name>
<feature type="transmembrane region" description="Helical" evidence="1">
    <location>
        <begin position="40"/>
        <end position="61"/>
    </location>
</feature>
<evidence type="ECO:0000313" key="2">
    <source>
        <dbReference type="EMBL" id="GGB69981.1"/>
    </source>
</evidence>
<dbReference type="Pfam" id="PF03594">
    <property type="entry name" value="BenE"/>
    <property type="match status" value="1"/>
</dbReference>
<keyword evidence="1" id="KW-0812">Transmembrane</keyword>
<evidence type="ECO:0000256" key="1">
    <source>
        <dbReference type="SAM" id="Phobius"/>
    </source>
</evidence>
<feature type="transmembrane region" description="Helical" evidence="1">
    <location>
        <begin position="68"/>
        <end position="86"/>
    </location>
</feature>
<dbReference type="NCBIfam" id="TIGR00843">
    <property type="entry name" value="benE"/>
    <property type="match status" value="1"/>
</dbReference>
<feature type="transmembrane region" description="Helical" evidence="1">
    <location>
        <begin position="293"/>
        <end position="318"/>
    </location>
</feature>
<dbReference type="InterPro" id="IPR004711">
    <property type="entry name" value="Benzoate_Transporter"/>
</dbReference>
<sequence>MAPKNIAISHISAGFTAVLVGYTSSIVIVIQAAIQAGANSAQISSSLLALGLVMGVTSIGFSWRYRTPILTAWSTPGAAMLIGIVGDFSLNQVIGAYLVSAALITISGMIKPITRGLSAIPVALSAAMLAAILLPFCVKAFVPLAKEPAVFCLLFVSFMVAKQWLPRYSMAILLIIAIGYVFQTDVLTAAVQAQLKLTIASPVWITPEFTLLAILNISVPLFIITMLSQHLPGIAMLKSYGYQTQGSALLFGTGMSNVLLAPFGVFSVNLAAISAAICMDNNVDDDPSQRFRATIWAGVFYIFAGLWASSVVALFMALPSAVSNMLAGLALMSTLLLCLQNAFSAISYRESALLTFVCTLSGISFLGIGAAVWGLLLGLTHIGMHKNKPNTVIRSAKTNSKY</sequence>
<organism evidence="2 3">
    <name type="scientific">Shewanella inventionis</name>
    <dbReference type="NCBI Taxonomy" id="1738770"/>
    <lineage>
        <taxon>Bacteria</taxon>
        <taxon>Pseudomonadati</taxon>
        <taxon>Pseudomonadota</taxon>
        <taxon>Gammaproteobacteria</taxon>
        <taxon>Alteromonadales</taxon>
        <taxon>Shewanellaceae</taxon>
        <taxon>Shewanella</taxon>
    </lineage>
</organism>
<dbReference type="EMBL" id="BMII01000031">
    <property type="protein sequence ID" value="GGB69981.1"/>
    <property type="molecule type" value="Genomic_DNA"/>
</dbReference>
<feature type="transmembrane region" description="Helical" evidence="1">
    <location>
        <begin position="12"/>
        <end position="34"/>
    </location>
</feature>
<reference evidence="3" key="1">
    <citation type="journal article" date="2019" name="Int. J. Syst. Evol. Microbiol.">
        <title>The Global Catalogue of Microorganisms (GCM) 10K type strain sequencing project: providing services to taxonomists for standard genome sequencing and annotation.</title>
        <authorList>
            <consortium name="The Broad Institute Genomics Platform"/>
            <consortium name="The Broad Institute Genome Sequencing Center for Infectious Disease"/>
            <person name="Wu L."/>
            <person name="Ma J."/>
        </authorList>
    </citation>
    <scope>NUCLEOTIDE SEQUENCE [LARGE SCALE GENOMIC DNA]</scope>
    <source>
        <strain evidence="3">CGMCC 1.15339</strain>
    </source>
</reference>
<dbReference type="PANTHER" id="PTHR30199:SF0">
    <property type="entry name" value="INNER MEMBRANE PROTEIN YDCO"/>
    <property type="match status" value="1"/>
</dbReference>
<feature type="transmembrane region" description="Helical" evidence="1">
    <location>
        <begin position="92"/>
        <end position="110"/>
    </location>
</feature>
<proteinExistence type="predicted"/>
<keyword evidence="3" id="KW-1185">Reference proteome</keyword>
<gene>
    <name evidence="2" type="ORF">GCM10011607_33230</name>
</gene>